<sequence length="132" mass="14923">MTTEPLLNPHRARALDARLQLLDRQLVDDDDNPIGIVDDLELTGIELDQDIPQGSEPPRVTALLSGKVVATRIFGGTPPRPHLQEIPWRLVRSVGITVKLKPNDMRLDVQWVERWLRDRIVKHIPGGRHAAE</sequence>
<dbReference type="AlphaFoldDB" id="A0A0M2ZGN5"/>
<name>A0A0M2ZGN5_9MYCO</name>
<proteinExistence type="predicted"/>
<dbReference type="OrthoDB" id="9804685at2"/>
<organism evidence="1 2">
    <name type="scientific">Mycolicibacterium elephantis</name>
    <dbReference type="NCBI Taxonomy" id="81858"/>
    <lineage>
        <taxon>Bacteria</taxon>
        <taxon>Bacillati</taxon>
        <taxon>Actinomycetota</taxon>
        <taxon>Actinomycetes</taxon>
        <taxon>Mycobacteriales</taxon>
        <taxon>Mycobacteriaceae</taxon>
        <taxon>Mycolicibacterium</taxon>
    </lineage>
</organism>
<dbReference type="EMBL" id="MVHP01000004">
    <property type="protein sequence ID" value="ORA67996.1"/>
    <property type="molecule type" value="Genomic_DNA"/>
</dbReference>
<reference evidence="1 2" key="1">
    <citation type="submission" date="2017-02" db="EMBL/GenBank/DDBJ databases">
        <title>The new phylogeny of genus Mycobacterium.</title>
        <authorList>
            <person name="Tortoli E."/>
            <person name="Trovato A."/>
            <person name="Cirillo D.M."/>
        </authorList>
    </citation>
    <scope>NUCLEOTIDE SEQUENCE [LARGE SCALE GENOMIC DNA]</scope>
    <source>
        <strain evidence="1 2">FI-09383</strain>
    </source>
</reference>
<evidence type="ECO:0000313" key="2">
    <source>
        <dbReference type="Proteomes" id="UP000192772"/>
    </source>
</evidence>
<dbReference type="Proteomes" id="UP000192772">
    <property type="component" value="Unassembled WGS sequence"/>
</dbReference>
<evidence type="ECO:0000313" key="1">
    <source>
        <dbReference type="EMBL" id="ORA67996.1"/>
    </source>
</evidence>
<dbReference type="RefSeq" id="WP_046752417.1">
    <property type="nucleotide sequence ID" value="NZ_LBNO01000038.1"/>
</dbReference>
<accession>A0A0M2ZGN5</accession>
<gene>
    <name evidence="1" type="ORF">BST23_06090</name>
</gene>
<comment type="caution">
    <text evidence="1">The sequence shown here is derived from an EMBL/GenBank/DDBJ whole genome shotgun (WGS) entry which is preliminary data.</text>
</comment>
<protein>
    <submittedName>
        <fullName evidence="1">Uncharacterized protein</fullName>
    </submittedName>
</protein>
<dbReference type="STRING" id="81858.BST23_06090"/>